<feature type="chain" id="PRO_5004582120" description="Peptidase S1 domain-containing protein" evidence="2">
    <location>
        <begin position="18"/>
        <end position="367"/>
    </location>
</feature>
<feature type="region of interest" description="Disordered" evidence="1">
    <location>
        <begin position="336"/>
        <end position="367"/>
    </location>
</feature>
<dbReference type="EMBL" id="CAEY01000925">
    <property type="status" value="NOT_ANNOTATED_CDS"/>
    <property type="molecule type" value="Genomic_DNA"/>
</dbReference>
<feature type="compositionally biased region" description="Low complexity" evidence="1">
    <location>
        <begin position="341"/>
        <end position="367"/>
    </location>
</feature>
<sequence>MKQICLYLSLLVYQASAHVVPNKTDIPEPHLKRSTREVRGHIPDDPAFMAVVIHEGCEKLCGGVFLTPKSILTLANCVKKGKTKIKIYPNIPNYLPHCEEDLNVFPIDRVHFVPGYNPKSHQKDTTSLAIVYLEKPVSKVQTPSINYVFNMRAKDPTILYSLGIHKPVQITTIDDPDKCKVTKPKDASVVCGSLAAAETHKCYLVPGLPIIVHEKGQIYLKGLLIDPIGCPARTLLYVNVTSHSKWILSEIEHANGISPHVIANDSLTMRSHKFIHEPINPDIVVHKTWPWPVENHHIDNSMTSVHSNHVSQGCVCNCEQRKANHSDPLEEEIFGATERSNNNNNNNNDVKGNVVNSNQNNNENQNQ</sequence>
<dbReference type="AlphaFoldDB" id="T1L234"/>
<reference evidence="4" key="2">
    <citation type="submission" date="2015-06" db="UniProtKB">
        <authorList>
            <consortium name="EnsemblMetazoa"/>
        </authorList>
    </citation>
    <scope>IDENTIFICATION</scope>
</reference>
<protein>
    <recommendedName>
        <fullName evidence="3">Peptidase S1 domain-containing protein</fullName>
    </recommendedName>
</protein>
<dbReference type="Proteomes" id="UP000015104">
    <property type="component" value="Unassembled WGS sequence"/>
</dbReference>
<feature type="signal peptide" evidence="2">
    <location>
        <begin position="1"/>
        <end position="17"/>
    </location>
</feature>
<feature type="domain" description="Peptidase S1" evidence="3">
    <location>
        <begin position="49"/>
        <end position="139"/>
    </location>
</feature>
<evidence type="ECO:0000313" key="4">
    <source>
        <dbReference type="EnsemblMetazoa" id="tetur32g01860.1"/>
    </source>
</evidence>
<dbReference type="InterPro" id="IPR009003">
    <property type="entry name" value="Peptidase_S1_PA"/>
</dbReference>
<dbReference type="InterPro" id="IPR043504">
    <property type="entry name" value="Peptidase_S1_PA_chymotrypsin"/>
</dbReference>
<dbReference type="GO" id="GO:0006508">
    <property type="term" value="P:proteolysis"/>
    <property type="evidence" value="ECO:0007669"/>
    <property type="project" value="InterPro"/>
</dbReference>
<dbReference type="OrthoDB" id="10682669at2759"/>
<evidence type="ECO:0000256" key="1">
    <source>
        <dbReference type="SAM" id="MobiDB-lite"/>
    </source>
</evidence>
<accession>T1L234</accession>
<dbReference type="EnsemblMetazoa" id="tetur32g01860.1">
    <property type="protein sequence ID" value="tetur32g01860.1"/>
    <property type="gene ID" value="tetur32g01860"/>
</dbReference>
<dbReference type="Gene3D" id="2.40.10.10">
    <property type="entry name" value="Trypsin-like serine proteases"/>
    <property type="match status" value="1"/>
</dbReference>
<dbReference type="HOGENOM" id="CLU_761489_0_0_1"/>
<dbReference type="Pfam" id="PF00089">
    <property type="entry name" value="Trypsin"/>
    <property type="match status" value="1"/>
</dbReference>
<keyword evidence="5" id="KW-1185">Reference proteome</keyword>
<dbReference type="GO" id="GO:0004252">
    <property type="term" value="F:serine-type endopeptidase activity"/>
    <property type="evidence" value="ECO:0007669"/>
    <property type="project" value="InterPro"/>
</dbReference>
<organism evidence="4 5">
    <name type="scientific">Tetranychus urticae</name>
    <name type="common">Two-spotted spider mite</name>
    <dbReference type="NCBI Taxonomy" id="32264"/>
    <lineage>
        <taxon>Eukaryota</taxon>
        <taxon>Metazoa</taxon>
        <taxon>Ecdysozoa</taxon>
        <taxon>Arthropoda</taxon>
        <taxon>Chelicerata</taxon>
        <taxon>Arachnida</taxon>
        <taxon>Acari</taxon>
        <taxon>Acariformes</taxon>
        <taxon>Trombidiformes</taxon>
        <taxon>Prostigmata</taxon>
        <taxon>Eleutherengona</taxon>
        <taxon>Raphignathae</taxon>
        <taxon>Tetranychoidea</taxon>
        <taxon>Tetranychidae</taxon>
        <taxon>Tetranychus</taxon>
    </lineage>
</organism>
<dbReference type="STRING" id="32264.T1L234"/>
<reference evidence="5" key="1">
    <citation type="submission" date="2011-08" db="EMBL/GenBank/DDBJ databases">
        <authorList>
            <person name="Rombauts S."/>
        </authorList>
    </citation>
    <scope>NUCLEOTIDE SEQUENCE</scope>
    <source>
        <strain evidence="5">London</strain>
    </source>
</reference>
<dbReference type="SUPFAM" id="SSF50494">
    <property type="entry name" value="Trypsin-like serine proteases"/>
    <property type="match status" value="1"/>
</dbReference>
<evidence type="ECO:0000259" key="3">
    <source>
        <dbReference type="Pfam" id="PF00089"/>
    </source>
</evidence>
<evidence type="ECO:0000313" key="5">
    <source>
        <dbReference type="Proteomes" id="UP000015104"/>
    </source>
</evidence>
<keyword evidence="2" id="KW-0732">Signal</keyword>
<evidence type="ECO:0000256" key="2">
    <source>
        <dbReference type="SAM" id="SignalP"/>
    </source>
</evidence>
<dbReference type="KEGG" id="tut:107369408"/>
<proteinExistence type="predicted"/>
<name>T1L234_TETUR</name>
<gene>
    <name evidence="4" type="primary">107369408</name>
</gene>
<dbReference type="InterPro" id="IPR001254">
    <property type="entry name" value="Trypsin_dom"/>
</dbReference>